<evidence type="ECO:0000313" key="2">
    <source>
        <dbReference type="EMBL" id="PZN73134.1"/>
    </source>
</evidence>
<protein>
    <submittedName>
        <fullName evidence="2">Uncharacterized protein</fullName>
    </submittedName>
</protein>
<proteinExistence type="predicted"/>
<keyword evidence="1" id="KW-0812">Transmembrane</keyword>
<dbReference type="PROSITE" id="PS51257">
    <property type="entry name" value="PROKAR_LIPOPROTEIN"/>
    <property type="match status" value="1"/>
</dbReference>
<feature type="transmembrane region" description="Helical" evidence="1">
    <location>
        <begin position="37"/>
        <end position="57"/>
    </location>
</feature>
<dbReference type="Proteomes" id="UP000249396">
    <property type="component" value="Unassembled WGS sequence"/>
</dbReference>
<reference evidence="2 3" key="1">
    <citation type="journal article" date="2018" name="Aquat. Microb. Ecol.">
        <title>Gammaproteobacterial methanotrophs dominate.</title>
        <authorList>
            <person name="Rissanen A.J."/>
            <person name="Saarenheimo J."/>
            <person name="Tiirola M."/>
            <person name="Peura S."/>
            <person name="Aalto S.L."/>
            <person name="Karvinen A."/>
            <person name="Nykanen H."/>
        </authorList>
    </citation>
    <scope>NUCLEOTIDE SEQUENCE [LARGE SCALE GENOMIC DNA]</scope>
    <source>
        <strain evidence="2">AMbin10</strain>
    </source>
</reference>
<accession>A0A2W4SJV0</accession>
<name>A0A2W4SJV0_9GAMM</name>
<keyword evidence="1" id="KW-1133">Transmembrane helix</keyword>
<gene>
    <name evidence="2" type="ORF">DM484_23240</name>
</gene>
<dbReference type="AlphaFoldDB" id="A0A2W4SJV0"/>
<evidence type="ECO:0000313" key="3">
    <source>
        <dbReference type="Proteomes" id="UP000249396"/>
    </source>
</evidence>
<organism evidence="2 3">
    <name type="scientific">Candidatus Methylumidiphilus alinenensis</name>
    <dbReference type="NCBI Taxonomy" id="2202197"/>
    <lineage>
        <taxon>Bacteria</taxon>
        <taxon>Pseudomonadati</taxon>
        <taxon>Pseudomonadota</taxon>
        <taxon>Gammaproteobacteria</taxon>
        <taxon>Methylococcales</taxon>
        <taxon>Candidatus Methylumidiphilus</taxon>
    </lineage>
</organism>
<sequence length="96" mass="10268">MTIVKMILLSLAVLALGIVTGGCTRQNPYTGQQEVDAGATAGVAGLALGAAALGVAASNRNDYYRRDVVVVNRPPVYRPYRGGYYTGGRRNGFYRR</sequence>
<dbReference type="EMBL" id="QJPH01000465">
    <property type="protein sequence ID" value="PZN73134.1"/>
    <property type="molecule type" value="Genomic_DNA"/>
</dbReference>
<evidence type="ECO:0000256" key="1">
    <source>
        <dbReference type="SAM" id="Phobius"/>
    </source>
</evidence>
<comment type="caution">
    <text evidence="2">The sequence shown here is derived from an EMBL/GenBank/DDBJ whole genome shotgun (WGS) entry which is preliminary data.</text>
</comment>
<keyword evidence="1" id="KW-0472">Membrane</keyword>